<dbReference type="SUPFAM" id="SSF52540">
    <property type="entry name" value="P-loop containing nucleoside triphosphate hydrolases"/>
    <property type="match status" value="1"/>
</dbReference>
<reference evidence="4" key="1">
    <citation type="journal article" date="2015" name="Nature">
        <title>Complex archaea that bridge the gap between prokaryotes and eukaryotes.</title>
        <authorList>
            <person name="Spang A."/>
            <person name="Saw J.H."/>
            <person name="Jorgensen S.L."/>
            <person name="Zaremba-Niedzwiedzka K."/>
            <person name="Martijn J."/>
            <person name="Lind A.E."/>
            <person name="van Eijk R."/>
            <person name="Schleper C."/>
            <person name="Guy L."/>
            <person name="Ettema T.J."/>
        </authorList>
    </citation>
    <scope>NUCLEOTIDE SEQUENCE</scope>
</reference>
<dbReference type="GO" id="GO:0006281">
    <property type="term" value="P:DNA repair"/>
    <property type="evidence" value="ECO:0007669"/>
    <property type="project" value="TreeGrafter"/>
</dbReference>
<keyword evidence="2" id="KW-0547">Nucleotide-binding</keyword>
<evidence type="ECO:0000256" key="1">
    <source>
        <dbReference type="ARBA" id="ARBA00022705"/>
    </source>
</evidence>
<dbReference type="GO" id="GO:0005524">
    <property type="term" value="F:ATP binding"/>
    <property type="evidence" value="ECO:0007669"/>
    <property type="project" value="UniProtKB-KW"/>
</dbReference>
<evidence type="ECO:0000313" key="4">
    <source>
        <dbReference type="EMBL" id="KKL64931.1"/>
    </source>
</evidence>
<dbReference type="GO" id="GO:0006261">
    <property type="term" value="P:DNA-templated DNA replication"/>
    <property type="evidence" value="ECO:0007669"/>
    <property type="project" value="TreeGrafter"/>
</dbReference>
<dbReference type="GO" id="GO:0003689">
    <property type="term" value="F:DNA clamp loader activity"/>
    <property type="evidence" value="ECO:0007669"/>
    <property type="project" value="TreeGrafter"/>
</dbReference>
<organism evidence="4">
    <name type="scientific">marine sediment metagenome</name>
    <dbReference type="NCBI Taxonomy" id="412755"/>
    <lineage>
        <taxon>unclassified sequences</taxon>
        <taxon>metagenomes</taxon>
        <taxon>ecological metagenomes</taxon>
    </lineage>
</organism>
<evidence type="ECO:0008006" key="5">
    <source>
        <dbReference type="Google" id="ProtNLM"/>
    </source>
</evidence>
<dbReference type="Gene3D" id="3.40.50.300">
    <property type="entry name" value="P-loop containing nucleotide triphosphate hydrolases"/>
    <property type="match status" value="1"/>
</dbReference>
<comment type="caution">
    <text evidence="4">The sequence shown here is derived from an EMBL/GenBank/DDBJ whole genome shotgun (WGS) entry which is preliminary data.</text>
</comment>
<dbReference type="EMBL" id="LAZR01027691">
    <property type="protein sequence ID" value="KKL64931.1"/>
    <property type="molecule type" value="Genomic_DNA"/>
</dbReference>
<dbReference type="InterPro" id="IPR027417">
    <property type="entry name" value="P-loop_NTPase"/>
</dbReference>
<dbReference type="AlphaFoldDB" id="A0A0F9EFB2"/>
<dbReference type="PANTHER" id="PTHR11669">
    <property type="entry name" value="REPLICATION FACTOR C / DNA POLYMERASE III GAMMA-TAU SUBUNIT"/>
    <property type="match status" value="1"/>
</dbReference>
<dbReference type="Gene3D" id="1.10.8.60">
    <property type="match status" value="1"/>
</dbReference>
<accession>A0A0F9EFB2</accession>
<sequence length="187" mass="21824">MMDDYQEVARFILTCNYENKIIPALKSRCQQFRFKAGDKIDITEYVAGILMAEKVKFDIDTLDKFVAIGYPDIRKIVNLLQQHTSETGVLHLPLQDEAGDYKFKLLDFIERDKWLDARLLCCENVVAEEWEDIYRFLYENLEKAPKFQNHDKWEAGIVILADRLYKHGIVADPELNAAAMFIQLTQV</sequence>
<dbReference type="InterPro" id="IPR050238">
    <property type="entry name" value="DNA_Rep/Repair_Clamp_Loader"/>
</dbReference>
<gene>
    <name evidence="4" type="ORF">LCGC14_2160050</name>
</gene>
<evidence type="ECO:0000256" key="2">
    <source>
        <dbReference type="ARBA" id="ARBA00022741"/>
    </source>
</evidence>
<dbReference type="PANTHER" id="PTHR11669:SF20">
    <property type="entry name" value="REPLICATION FACTOR C SUBUNIT 4"/>
    <property type="match status" value="1"/>
</dbReference>
<name>A0A0F9EFB2_9ZZZZ</name>
<dbReference type="GO" id="GO:0005663">
    <property type="term" value="C:DNA replication factor C complex"/>
    <property type="evidence" value="ECO:0007669"/>
    <property type="project" value="TreeGrafter"/>
</dbReference>
<proteinExistence type="predicted"/>
<evidence type="ECO:0000256" key="3">
    <source>
        <dbReference type="ARBA" id="ARBA00022840"/>
    </source>
</evidence>
<keyword evidence="1" id="KW-0235">DNA replication</keyword>
<protein>
    <recommendedName>
        <fullName evidence="5">DNA polymerase III gamma subunit domain-containing protein</fullName>
    </recommendedName>
</protein>
<keyword evidence="3" id="KW-0067">ATP-binding</keyword>